<evidence type="ECO:0000313" key="2">
    <source>
        <dbReference type="EMBL" id="MBY0754374.1"/>
    </source>
</evidence>
<dbReference type="RefSeq" id="WP_221858938.1">
    <property type="nucleotide sequence ID" value="NZ_JAIKTU010000002.1"/>
</dbReference>
<sequence length="623" mass="71095">MSLIYLFLIYPRYYKHINSVKCNPILLLLLLSLYNNNCNSTNFRSYKVKNHTSTVDKNYKTYNKNKDNTINNYNSNTTYNNCYDSSNINTKAYINRKLNHKKPTFKSTNKLTTTPKDINKNDLIDYNNTLFKAYDSSNTSNDIIDETINNTTDIKHNINNSNSDNICATNITDTTSYKNIKNSNEKSPLNSTTPYTDINIDNLAYYSDELFKFFDLLDSNNDIVYENINNTTDDNHNDINPSADHLNSDCILNSDIIDTNDCLDKESNSKKSTLKSPNKSNTASEDINTSDLINCNDKSFKSCDLLNTINDANDSIEENINNHKDISHSIDHSNSDCIDSSDIIDTKDYLDKESTLKSPNKLITASEDINTSYLIDCNDKSSDSLNTSHSNTENIEDNNINHNTDDFVSNCQFKTSNKSNLNKITNTIKHIDNSTHINNCYLSNKTTYDNFNIAEDINRTFKLPTLLIKCDISDSFKGDIKFCNYIASINDIKNKLVITSNLLLLDVTKRDRGTLFLDGYLETDIDYSIPLELKVPLICKHSNFLLRSPLNISVPIELQYTVPSEENAFSDLDLSLVKSSFNIKTDLCEDLLLEDCISVYKGCELTIIVNYYIEVFKNEVFHY</sequence>
<accession>A0ABS7KU89</accession>
<organism evidence="2 3">
    <name type="scientific">Clostridium sardiniense</name>
    <name type="common">Clostridium absonum</name>
    <dbReference type="NCBI Taxonomy" id="29369"/>
    <lineage>
        <taxon>Bacteria</taxon>
        <taxon>Bacillati</taxon>
        <taxon>Bacillota</taxon>
        <taxon>Clostridia</taxon>
        <taxon>Eubacteriales</taxon>
        <taxon>Clostridiaceae</taxon>
        <taxon>Clostridium</taxon>
    </lineage>
</organism>
<name>A0ABS7KU89_CLOSR</name>
<feature type="region of interest" description="Disordered" evidence="1">
    <location>
        <begin position="267"/>
        <end position="286"/>
    </location>
</feature>
<proteinExistence type="predicted"/>
<comment type="caution">
    <text evidence="2">The sequence shown here is derived from an EMBL/GenBank/DDBJ whole genome shotgun (WGS) entry which is preliminary data.</text>
</comment>
<reference evidence="2 3" key="1">
    <citation type="journal article" date="2021" name="Cell Host Microbe">
        <title>in vivo commensal control of Clostridioides difficile virulence.</title>
        <authorList>
            <person name="Girinathan B.P."/>
            <person name="Dibenedetto N."/>
            <person name="Worley J.N."/>
            <person name="Peltier J."/>
            <person name="Arrieta-Ortiz M.L."/>
            <person name="Rupa Christinal Immanuel S."/>
            <person name="Lavin R."/>
            <person name="Delaney M.L."/>
            <person name="Cummins C."/>
            <person name="Hoffmann M."/>
            <person name="Luo Y."/>
            <person name="Gonzalez-Escalona N."/>
            <person name="Allard M."/>
            <person name="Onderdonk A.B."/>
            <person name="Gerber G.K."/>
            <person name="Sonenshein A.L."/>
            <person name="Baliga N."/>
            <person name="Dupuy B."/>
            <person name="Bry L."/>
        </authorList>
    </citation>
    <scope>NUCLEOTIDE SEQUENCE [LARGE SCALE GENOMIC DNA]</scope>
    <source>
        <strain evidence="2 3">DSM 599</strain>
    </source>
</reference>
<feature type="compositionally biased region" description="Polar residues" evidence="1">
    <location>
        <begin position="270"/>
        <end position="286"/>
    </location>
</feature>
<gene>
    <name evidence="2" type="ORF">K5V21_02785</name>
</gene>
<evidence type="ECO:0000256" key="1">
    <source>
        <dbReference type="SAM" id="MobiDB-lite"/>
    </source>
</evidence>
<keyword evidence="3" id="KW-1185">Reference proteome</keyword>
<dbReference type="EMBL" id="JAIKTU010000002">
    <property type="protein sequence ID" value="MBY0754374.1"/>
    <property type="molecule type" value="Genomic_DNA"/>
</dbReference>
<protein>
    <submittedName>
        <fullName evidence="2">Uncharacterized protein</fullName>
    </submittedName>
</protein>
<evidence type="ECO:0000313" key="3">
    <source>
        <dbReference type="Proteomes" id="UP001299068"/>
    </source>
</evidence>
<dbReference type="Proteomes" id="UP001299068">
    <property type="component" value="Unassembled WGS sequence"/>
</dbReference>